<evidence type="ECO:0000313" key="1">
    <source>
        <dbReference type="EMBL" id="OMP10350.1"/>
    </source>
</evidence>
<accession>A0A1R3KTE2</accession>
<reference evidence="2" key="1">
    <citation type="submission" date="2013-09" db="EMBL/GenBank/DDBJ databases">
        <title>Corchorus olitorius genome sequencing.</title>
        <authorList>
            <person name="Alam M."/>
            <person name="Haque M.S."/>
            <person name="Islam M.S."/>
            <person name="Emdad E.M."/>
            <person name="Islam M.M."/>
            <person name="Ahmed B."/>
            <person name="Halim A."/>
            <person name="Hossen Q.M.M."/>
            <person name="Hossain M.Z."/>
            <person name="Ahmed R."/>
            <person name="Khan M.M."/>
            <person name="Islam R."/>
            <person name="Rashid M.M."/>
            <person name="Khan S.A."/>
            <person name="Rahman M.S."/>
            <person name="Alam M."/>
            <person name="Yahiya A.S."/>
            <person name="Khan M.S."/>
            <person name="Azam M.S."/>
            <person name="Haque T."/>
            <person name="Lashkar M.Z.H."/>
            <person name="Akhand A.I."/>
            <person name="Morshed G."/>
            <person name="Roy S."/>
            <person name="Uddin K.S."/>
            <person name="Rabeya T."/>
            <person name="Hossain A.S."/>
            <person name="Chowdhury A."/>
            <person name="Snigdha A.R."/>
            <person name="Mortoza M.S."/>
            <person name="Matin S.A."/>
            <person name="Hoque S.M.E."/>
            <person name="Islam M.K."/>
            <person name="Roy D.K."/>
            <person name="Haider R."/>
            <person name="Moosa M.M."/>
            <person name="Elias S.M."/>
            <person name="Hasan A.M."/>
            <person name="Jahan S."/>
            <person name="Shafiuddin M."/>
            <person name="Mahmood N."/>
            <person name="Shommy N.S."/>
        </authorList>
    </citation>
    <scope>NUCLEOTIDE SEQUENCE [LARGE SCALE GENOMIC DNA]</scope>
    <source>
        <strain evidence="2">cv. O-4</strain>
    </source>
</reference>
<gene>
    <name evidence="1" type="ORF">COLO4_04582</name>
</gene>
<dbReference type="Proteomes" id="UP000187203">
    <property type="component" value="Unassembled WGS sequence"/>
</dbReference>
<dbReference type="AlphaFoldDB" id="A0A1R3KTE2"/>
<proteinExistence type="predicted"/>
<keyword evidence="2" id="KW-1185">Reference proteome</keyword>
<name>A0A1R3KTE2_9ROSI</name>
<dbReference type="EMBL" id="AWUE01011886">
    <property type="protein sequence ID" value="OMP10350.1"/>
    <property type="molecule type" value="Genomic_DNA"/>
</dbReference>
<organism evidence="1 2">
    <name type="scientific">Corchorus olitorius</name>
    <dbReference type="NCBI Taxonomy" id="93759"/>
    <lineage>
        <taxon>Eukaryota</taxon>
        <taxon>Viridiplantae</taxon>
        <taxon>Streptophyta</taxon>
        <taxon>Embryophyta</taxon>
        <taxon>Tracheophyta</taxon>
        <taxon>Spermatophyta</taxon>
        <taxon>Magnoliopsida</taxon>
        <taxon>eudicotyledons</taxon>
        <taxon>Gunneridae</taxon>
        <taxon>Pentapetalae</taxon>
        <taxon>rosids</taxon>
        <taxon>malvids</taxon>
        <taxon>Malvales</taxon>
        <taxon>Malvaceae</taxon>
        <taxon>Grewioideae</taxon>
        <taxon>Apeibeae</taxon>
        <taxon>Corchorus</taxon>
    </lineage>
</organism>
<sequence>MPPRQTSTGTPMELKTQRFLPCTLPHTRSDLTFQRSSLQSPDLRTTRRPSFTVDLEVSGLDRNGASNELDVVLRMDDDAELAG</sequence>
<protein>
    <submittedName>
        <fullName evidence="1">Poly(A)-specific ribonuclease PARN-like protein</fullName>
    </submittedName>
</protein>
<comment type="caution">
    <text evidence="1">The sequence shown here is derived from an EMBL/GenBank/DDBJ whole genome shotgun (WGS) entry which is preliminary data.</text>
</comment>
<evidence type="ECO:0000313" key="2">
    <source>
        <dbReference type="Proteomes" id="UP000187203"/>
    </source>
</evidence>